<reference evidence="2" key="2">
    <citation type="journal article" date="2015" name="Fish Shellfish Immunol.">
        <title>Early steps in the European eel (Anguilla anguilla)-Vibrio vulnificus interaction in the gills: Role of the RtxA13 toxin.</title>
        <authorList>
            <person name="Callol A."/>
            <person name="Pajuelo D."/>
            <person name="Ebbesson L."/>
            <person name="Teles M."/>
            <person name="MacKenzie S."/>
            <person name="Amaro C."/>
        </authorList>
    </citation>
    <scope>NUCLEOTIDE SEQUENCE</scope>
</reference>
<accession>A0A0E9WNN3</accession>
<organism evidence="2">
    <name type="scientific">Anguilla anguilla</name>
    <name type="common">European freshwater eel</name>
    <name type="synonym">Muraena anguilla</name>
    <dbReference type="NCBI Taxonomy" id="7936"/>
    <lineage>
        <taxon>Eukaryota</taxon>
        <taxon>Metazoa</taxon>
        <taxon>Chordata</taxon>
        <taxon>Craniata</taxon>
        <taxon>Vertebrata</taxon>
        <taxon>Euteleostomi</taxon>
        <taxon>Actinopterygii</taxon>
        <taxon>Neopterygii</taxon>
        <taxon>Teleostei</taxon>
        <taxon>Anguilliformes</taxon>
        <taxon>Anguillidae</taxon>
        <taxon>Anguilla</taxon>
    </lineage>
</organism>
<proteinExistence type="predicted"/>
<feature type="region of interest" description="Disordered" evidence="1">
    <location>
        <begin position="1"/>
        <end position="50"/>
    </location>
</feature>
<feature type="compositionally biased region" description="Polar residues" evidence="1">
    <location>
        <begin position="1"/>
        <end position="14"/>
    </location>
</feature>
<name>A0A0E9WNN3_ANGAN</name>
<dbReference type="AlphaFoldDB" id="A0A0E9WNN3"/>
<evidence type="ECO:0000256" key="1">
    <source>
        <dbReference type="SAM" id="MobiDB-lite"/>
    </source>
</evidence>
<feature type="region of interest" description="Disordered" evidence="1">
    <location>
        <begin position="76"/>
        <end position="98"/>
    </location>
</feature>
<sequence>MTKMKNSVENTNVLKSLPKTKNPKTNGGHNPRNPQFKPRQARLCRGPNRARTRCRMGLLTLRPFSRQGKAITRKRVGPKNYSNNKNKSTRIREYTVRA</sequence>
<evidence type="ECO:0000313" key="2">
    <source>
        <dbReference type="EMBL" id="JAH91190.1"/>
    </source>
</evidence>
<protein>
    <submittedName>
        <fullName evidence="2">Uncharacterized protein</fullName>
    </submittedName>
</protein>
<dbReference type="EMBL" id="GBXM01017387">
    <property type="protein sequence ID" value="JAH91190.1"/>
    <property type="molecule type" value="Transcribed_RNA"/>
</dbReference>
<reference evidence="2" key="1">
    <citation type="submission" date="2014-11" db="EMBL/GenBank/DDBJ databases">
        <authorList>
            <person name="Amaro Gonzalez C."/>
        </authorList>
    </citation>
    <scope>NUCLEOTIDE SEQUENCE</scope>
</reference>